<gene>
    <name evidence="2" type="ORF">AQUCO_00400444v1</name>
</gene>
<evidence type="ECO:0000313" key="2">
    <source>
        <dbReference type="EMBL" id="PIA59561.1"/>
    </source>
</evidence>
<dbReference type="Gene3D" id="1.25.40.10">
    <property type="entry name" value="Tetratricopeptide repeat domain"/>
    <property type="match status" value="1"/>
</dbReference>
<evidence type="ECO:0000313" key="3">
    <source>
        <dbReference type="Proteomes" id="UP000230069"/>
    </source>
</evidence>
<accession>A0A2G5EV15</accession>
<dbReference type="Proteomes" id="UP000230069">
    <property type="component" value="Unassembled WGS sequence"/>
</dbReference>
<dbReference type="GO" id="GO:0045048">
    <property type="term" value="P:protein insertion into ER membrane"/>
    <property type="evidence" value="ECO:0007669"/>
    <property type="project" value="InterPro"/>
</dbReference>
<name>A0A2G5EV15_AQUCA</name>
<dbReference type="EMBL" id="KZ305021">
    <property type="protein sequence ID" value="PIA59561.1"/>
    <property type="molecule type" value="Genomic_DNA"/>
</dbReference>
<dbReference type="STRING" id="218851.A0A2G5EV15"/>
<protein>
    <submittedName>
        <fullName evidence="2">Uncharacterized protein</fullName>
    </submittedName>
</protein>
<comment type="similarity">
    <text evidence="1">Belongs to the GET4 family.</text>
</comment>
<organism evidence="2 3">
    <name type="scientific">Aquilegia coerulea</name>
    <name type="common">Rocky mountain columbine</name>
    <dbReference type="NCBI Taxonomy" id="218851"/>
    <lineage>
        <taxon>Eukaryota</taxon>
        <taxon>Viridiplantae</taxon>
        <taxon>Streptophyta</taxon>
        <taxon>Embryophyta</taxon>
        <taxon>Tracheophyta</taxon>
        <taxon>Spermatophyta</taxon>
        <taxon>Magnoliopsida</taxon>
        <taxon>Ranunculales</taxon>
        <taxon>Ranunculaceae</taxon>
        <taxon>Thalictroideae</taxon>
        <taxon>Aquilegia</taxon>
    </lineage>
</organism>
<reference evidence="2 3" key="1">
    <citation type="submission" date="2017-09" db="EMBL/GenBank/DDBJ databases">
        <title>WGS assembly of Aquilegia coerulea Goldsmith.</title>
        <authorList>
            <person name="Hodges S."/>
            <person name="Kramer E."/>
            <person name="Nordborg M."/>
            <person name="Tomkins J."/>
            <person name="Borevitz J."/>
            <person name="Derieg N."/>
            <person name="Yan J."/>
            <person name="Mihaltcheva S."/>
            <person name="Hayes R.D."/>
            <person name="Rokhsar D."/>
        </authorList>
    </citation>
    <scope>NUCLEOTIDE SEQUENCE [LARGE SCALE GENOMIC DNA]</scope>
    <source>
        <strain evidence="3">cv. Goldsmith</strain>
    </source>
</reference>
<dbReference type="InterPro" id="IPR011990">
    <property type="entry name" value="TPR-like_helical_dom_sf"/>
</dbReference>
<dbReference type="PANTHER" id="PTHR12875">
    <property type="entry name" value="GOLGI TO ER TRAFFIC PROTEIN 4 HOMOLOG"/>
    <property type="match status" value="1"/>
</dbReference>
<keyword evidence="3" id="KW-1185">Reference proteome</keyword>
<evidence type="ECO:0000256" key="1">
    <source>
        <dbReference type="ARBA" id="ARBA00005351"/>
    </source>
</evidence>
<dbReference type="Pfam" id="PF04190">
    <property type="entry name" value="GET4"/>
    <property type="match status" value="1"/>
</dbReference>
<dbReference type="InParanoid" id="A0A2G5EV15"/>
<sequence length="84" mass="9701">MELELPKSDLLQFVIYLLQTLERDALPLFRMLRQNYKSSIDREPAFNELLDGVAEKFYGVRRRNPLQGMFGDLFNMMGGGDATV</sequence>
<dbReference type="AlphaFoldDB" id="A0A2G5EV15"/>
<dbReference type="InterPro" id="IPR007317">
    <property type="entry name" value="GET4"/>
</dbReference>
<proteinExistence type="inferred from homology"/>
<dbReference type="PANTHER" id="PTHR12875:SF0">
    <property type="entry name" value="GOLGI TO ER TRAFFIC PROTEIN 4 HOMOLOG"/>
    <property type="match status" value="1"/>
</dbReference>
<dbReference type="OrthoDB" id="1693166at2759"/>
<dbReference type="GO" id="GO:0005829">
    <property type="term" value="C:cytosol"/>
    <property type="evidence" value="ECO:0007669"/>
    <property type="project" value="TreeGrafter"/>
</dbReference>